<evidence type="ECO:0000256" key="6">
    <source>
        <dbReference type="RuleBase" id="RU000320"/>
    </source>
</evidence>
<sequence>MTSIIIITITAIVVLYLGLYKAQKALLPVSILGLLASGATAFMAWGSELSYFNDMIVFNNYAIAFTILLVVTTILIFLLSRDYFEHISSNVAEYYAILLFALAGGVVMVSFQNLSMLFIGIEILSVSMYIMAGIKRRNIASNEAALKYFLLGAFSTGFLLFGIALVYGATGSFNIDQIAAHASENPLLFNVGLTLMLIAMAFKVGVAPLHFWTPDVYQGTPTLVTTFMSTVVKTAGFAAFLRLFTVAFGASSHVWMVTVSVMVVLTLFIGNVTAAFQSNQKRLLAYSSISHAGYMLIAILALGGASANSILIYSIAYSIASVAAFGVMILVKQQRGSDDITAFNGLAKNNPALALIMTIAMCSLAGIPLTAGFFGKFFIFGTAISAHYTWLVAIAVLMAAVGIYYYFKVIIAMYLRKGEEGNIIQVSTHYQFVLAFCALVTILLGVLPGLITNLL</sequence>
<dbReference type="Proteomes" id="UP000315971">
    <property type="component" value="Unassembled WGS sequence"/>
</dbReference>
<feature type="transmembrane region" description="Helical" evidence="5">
    <location>
        <begin position="6"/>
        <end position="22"/>
    </location>
</feature>
<keyword evidence="5" id="KW-1278">Translocase</keyword>
<feature type="transmembrane region" description="Helical" evidence="5">
    <location>
        <begin position="146"/>
        <end position="167"/>
    </location>
</feature>
<comment type="subcellular location">
    <subcellularLocation>
        <location evidence="5">Cell membrane</location>
        <topology evidence="5">Multi-pass membrane protein</topology>
    </subcellularLocation>
    <subcellularLocation>
        <location evidence="1">Endomembrane system</location>
        <topology evidence="1">Multi-pass membrane protein</topology>
    </subcellularLocation>
    <subcellularLocation>
        <location evidence="6">Membrane</location>
        <topology evidence="6">Multi-pass membrane protein</topology>
    </subcellularLocation>
</comment>
<dbReference type="HAMAP" id="MF_00445">
    <property type="entry name" value="NDH1_NuoN_1"/>
    <property type="match status" value="1"/>
</dbReference>
<comment type="similarity">
    <text evidence="5">Belongs to the complex I subunit 2 family.</text>
</comment>
<name>A0A521C8K6_9SPHI</name>
<keyword evidence="3 5" id="KW-1133">Transmembrane helix</keyword>
<feature type="transmembrane region" description="Helical" evidence="5">
    <location>
        <begin position="387"/>
        <end position="407"/>
    </location>
</feature>
<dbReference type="EC" id="7.1.1.-" evidence="5"/>
<comment type="catalytic activity">
    <reaction evidence="5">
        <text>a quinone + NADH + 5 H(+)(in) = a quinol + NAD(+) + 4 H(+)(out)</text>
        <dbReference type="Rhea" id="RHEA:57888"/>
        <dbReference type="ChEBI" id="CHEBI:15378"/>
        <dbReference type="ChEBI" id="CHEBI:24646"/>
        <dbReference type="ChEBI" id="CHEBI:57540"/>
        <dbReference type="ChEBI" id="CHEBI:57945"/>
        <dbReference type="ChEBI" id="CHEBI:132124"/>
    </reaction>
</comment>
<gene>
    <name evidence="5" type="primary">nuoN</name>
    <name evidence="8" type="ORF">SAMN06265350_103268</name>
</gene>
<keyword evidence="5" id="KW-0874">Quinone</keyword>
<feature type="transmembrane region" description="Helical" evidence="5">
    <location>
        <begin position="283"/>
        <end position="304"/>
    </location>
</feature>
<accession>A0A521C8K6</accession>
<dbReference type="NCBIfam" id="TIGR01770">
    <property type="entry name" value="NDH_I_N"/>
    <property type="match status" value="1"/>
</dbReference>
<feature type="transmembrane region" description="Helical" evidence="5">
    <location>
        <begin position="254"/>
        <end position="276"/>
    </location>
</feature>
<keyword evidence="5" id="KW-1003">Cell membrane</keyword>
<evidence type="ECO:0000256" key="2">
    <source>
        <dbReference type="ARBA" id="ARBA00022692"/>
    </source>
</evidence>
<dbReference type="InterPro" id="IPR001750">
    <property type="entry name" value="ND/Mrp_TM"/>
</dbReference>
<dbReference type="InterPro" id="IPR010096">
    <property type="entry name" value="NADH-Q_OxRdtase_suN/2"/>
</dbReference>
<dbReference type="AlphaFoldDB" id="A0A521C8K6"/>
<evidence type="ECO:0000313" key="8">
    <source>
        <dbReference type="EMBL" id="SMO55050.1"/>
    </source>
</evidence>
<proteinExistence type="inferred from homology"/>
<dbReference type="RefSeq" id="WP_142602659.1">
    <property type="nucleotide sequence ID" value="NZ_FXSZ01000003.1"/>
</dbReference>
<dbReference type="GO" id="GO:0012505">
    <property type="term" value="C:endomembrane system"/>
    <property type="evidence" value="ECO:0007669"/>
    <property type="project" value="UniProtKB-SubCell"/>
</dbReference>
<evidence type="ECO:0000256" key="4">
    <source>
        <dbReference type="ARBA" id="ARBA00023136"/>
    </source>
</evidence>
<keyword evidence="5" id="KW-0813">Transport</keyword>
<dbReference type="GO" id="GO:0005886">
    <property type="term" value="C:plasma membrane"/>
    <property type="evidence" value="ECO:0007669"/>
    <property type="project" value="UniProtKB-SubCell"/>
</dbReference>
<feature type="transmembrane region" description="Helical" evidence="5">
    <location>
        <begin position="117"/>
        <end position="134"/>
    </location>
</feature>
<keyword evidence="9" id="KW-1185">Reference proteome</keyword>
<comment type="function">
    <text evidence="5">NDH-1 shuttles electrons from NADH, via FMN and iron-sulfur (Fe-S) centers, to quinones in the respiratory chain. The immediate electron acceptor for the enzyme in this species is believed to be a menaquinone. Couples the redox reaction to proton translocation (for every two electrons transferred, four hydrogen ions are translocated across the cytoplasmic membrane), and thus conserves the redox energy in a proton gradient.</text>
</comment>
<keyword evidence="5" id="KW-0520">NAD</keyword>
<evidence type="ECO:0000256" key="1">
    <source>
        <dbReference type="ARBA" id="ARBA00004127"/>
    </source>
</evidence>
<feature type="domain" description="NADH:quinone oxidoreductase/Mrp antiporter transmembrane" evidence="7">
    <location>
        <begin position="112"/>
        <end position="399"/>
    </location>
</feature>
<feature type="transmembrane region" description="Helical" evidence="5">
    <location>
        <begin position="223"/>
        <end position="248"/>
    </location>
</feature>
<feature type="transmembrane region" description="Helical" evidence="5">
    <location>
        <begin position="29"/>
        <end position="46"/>
    </location>
</feature>
<keyword evidence="2 5" id="KW-0812">Transmembrane</keyword>
<feature type="transmembrane region" description="Helical" evidence="5">
    <location>
        <begin position="352"/>
        <end position="375"/>
    </location>
</feature>
<organism evidence="8 9">
    <name type="scientific">Solitalea koreensis</name>
    <dbReference type="NCBI Taxonomy" id="543615"/>
    <lineage>
        <taxon>Bacteria</taxon>
        <taxon>Pseudomonadati</taxon>
        <taxon>Bacteroidota</taxon>
        <taxon>Sphingobacteriia</taxon>
        <taxon>Sphingobacteriales</taxon>
        <taxon>Sphingobacteriaceae</taxon>
        <taxon>Solitalea</taxon>
    </lineage>
</organism>
<evidence type="ECO:0000256" key="3">
    <source>
        <dbReference type="ARBA" id="ARBA00022989"/>
    </source>
</evidence>
<feature type="transmembrane region" description="Helical" evidence="5">
    <location>
        <begin position="428"/>
        <end position="451"/>
    </location>
</feature>
<dbReference type="Pfam" id="PF00361">
    <property type="entry name" value="Proton_antipo_M"/>
    <property type="match status" value="1"/>
</dbReference>
<evidence type="ECO:0000256" key="5">
    <source>
        <dbReference type="HAMAP-Rule" id="MF_00445"/>
    </source>
</evidence>
<evidence type="ECO:0000259" key="7">
    <source>
        <dbReference type="Pfam" id="PF00361"/>
    </source>
</evidence>
<dbReference type="EMBL" id="FXSZ01000003">
    <property type="protein sequence ID" value="SMO55050.1"/>
    <property type="molecule type" value="Genomic_DNA"/>
</dbReference>
<dbReference type="GO" id="GO:0050136">
    <property type="term" value="F:NADH dehydrogenase (quinone) (non-electrogenic) activity"/>
    <property type="evidence" value="ECO:0007669"/>
    <property type="project" value="UniProtKB-UniRule"/>
</dbReference>
<dbReference type="GO" id="GO:0008137">
    <property type="term" value="F:NADH dehydrogenase (ubiquinone) activity"/>
    <property type="evidence" value="ECO:0007669"/>
    <property type="project" value="InterPro"/>
</dbReference>
<feature type="transmembrane region" description="Helical" evidence="5">
    <location>
        <begin position="58"/>
        <end position="79"/>
    </location>
</feature>
<dbReference type="OrthoDB" id="9811718at2"/>
<evidence type="ECO:0000313" key="9">
    <source>
        <dbReference type="Proteomes" id="UP000315971"/>
    </source>
</evidence>
<feature type="transmembrane region" description="Helical" evidence="5">
    <location>
        <begin position="91"/>
        <end position="111"/>
    </location>
</feature>
<reference evidence="8 9" key="1">
    <citation type="submission" date="2017-05" db="EMBL/GenBank/DDBJ databases">
        <authorList>
            <person name="Varghese N."/>
            <person name="Submissions S."/>
        </authorList>
    </citation>
    <scope>NUCLEOTIDE SEQUENCE [LARGE SCALE GENOMIC DNA]</scope>
    <source>
        <strain evidence="8 9">DSM 21342</strain>
    </source>
</reference>
<comment type="subunit">
    <text evidence="5">NDH-1 is composed of 14 different subunits. Subunits NuoA, H, J, K, L, M, N constitute the membrane sector of the complex.</text>
</comment>
<keyword evidence="4 5" id="KW-0472">Membrane</keyword>
<dbReference type="PANTHER" id="PTHR22773">
    <property type="entry name" value="NADH DEHYDROGENASE"/>
    <property type="match status" value="1"/>
</dbReference>
<feature type="transmembrane region" description="Helical" evidence="5">
    <location>
        <begin position="310"/>
        <end position="331"/>
    </location>
</feature>
<protein>
    <recommendedName>
        <fullName evidence="5">NADH-quinone oxidoreductase subunit N</fullName>
        <ecNumber evidence="5">7.1.1.-</ecNumber>
    </recommendedName>
    <alternativeName>
        <fullName evidence="5">NADH dehydrogenase I subunit N</fullName>
    </alternativeName>
    <alternativeName>
        <fullName evidence="5">NDH-1 subunit N</fullName>
    </alternativeName>
</protein>
<dbReference type="GO" id="GO:0048038">
    <property type="term" value="F:quinone binding"/>
    <property type="evidence" value="ECO:0007669"/>
    <property type="project" value="UniProtKB-KW"/>
</dbReference>
<dbReference type="GO" id="GO:0042773">
    <property type="term" value="P:ATP synthesis coupled electron transport"/>
    <property type="evidence" value="ECO:0007669"/>
    <property type="project" value="InterPro"/>
</dbReference>
<feature type="transmembrane region" description="Helical" evidence="5">
    <location>
        <begin position="187"/>
        <end position="211"/>
    </location>
</feature>